<dbReference type="AlphaFoldDB" id="A0A1C6USB9"/>
<accession>A0A1C6USB9</accession>
<organism evidence="3 4">
    <name type="scientific">Micromonospora citrea</name>
    <dbReference type="NCBI Taxonomy" id="47855"/>
    <lineage>
        <taxon>Bacteria</taxon>
        <taxon>Bacillati</taxon>
        <taxon>Actinomycetota</taxon>
        <taxon>Actinomycetes</taxon>
        <taxon>Micromonosporales</taxon>
        <taxon>Micromonosporaceae</taxon>
        <taxon>Micromonospora</taxon>
    </lineage>
</organism>
<dbReference type="Gene3D" id="3.40.1580.10">
    <property type="entry name" value="SMI1/KNR4-like"/>
    <property type="match status" value="1"/>
</dbReference>
<dbReference type="InterPro" id="IPR045642">
    <property type="entry name" value="DUF6406"/>
</dbReference>
<evidence type="ECO:0000313" key="3">
    <source>
        <dbReference type="EMBL" id="SCL56868.1"/>
    </source>
</evidence>
<reference evidence="4" key="1">
    <citation type="submission" date="2016-06" db="EMBL/GenBank/DDBJ databases">
        <authorList>
            <person name="Varghese N."/>
            <person name="Submissions Spin"/>
        </authorList>
    </citation>
    <scope>NUCLEOTIDE SEQUENCE [LARGE SCALE GENOMIC DNA]</scope>
    <source>
        <strain evidence="4">DSM 43903</strain>
    </source>
</reference>
<sequence>MRSYTDVMSIRNNVPSDIGPARLGVRWINEGPPVRCEIAVMPHRSEESPHHEVTLGETFPVGDETWRFADVDMKNADEWRVIVRRVDENEVMTPPTGHVWKSARLRPYGQLDDAQLQAVEAELGISLPPSYRDWLRDNNGAQPEVEHHVPGLPFTVLPERPLLGVHPQYPPFDLVHAQRVHRDPWLSPTWLVIANLSGGLLVLSLRPRDMAEEGVYFLPDAGLSGAIGPDGAAGRERHLVPVARSFGYFLGKLTPIDLSDLPPVQIIRPGEPGHSQHDDQPWSATRPEDQQR</sequence>
<keyword evidence="4" id="KW-1185">Reference proteome</keyword>
<dbReference type="Proteomes" id="UP000199001">
    <property type="component" value="Unassembled WGS sequence"/>
</dbReference>
<evidence type="ECO:0000259" key="2">
    <source>
        <dbReference type="SMART" id="SM00860"/>
    </source>
</evidence>
<dbReference type="InterPro" id="IPR018958">
    <property type="entry name" value="Knr4/Smi1-like_dom"/>
</dbReference>
<feature type="region of interest" description="Disordered" evidence="1">
    <location>
        <begin position="264"/>
        <end position="292"/>
    </location>
</feature>
<feature type="compositionally biased region" description="Basic and acidic residues" evidence="1">
    <location>
        <begin position="274"/>
        <end position="292"/>
    </location>
</feature>
<evidence type="ECO:0000313" key="4">
    <source>
        <dbReference type="Proteomes" id="UP000199001"/>
    </source>
</evidence>
<gene>
    <name evidence="3" type="ORF">GA0070606_2675</name>
</gene>
<dbReference type="Pfam" id="PF09346">
    <property type="entry name" value="SMI1_KNR4"/>
    <property type="match status" value="1"/>
</dbReference>
<feature type="domain" description="Knr4/Smi1-like" evidence="2">
    <location>
        <begin position="110"/>
        <end position="252"/>
    </location>
</feature>
<protein>
    <submittedName>
        <fullName evidence="3">SMI1 / KNR4 family (SUKH-1)</fullName>
    </submittedName>
</protein>
<dbReference type="SMART" id="SM00860">
    <property type="entry name" value="SMI1_KNR4"/>
    <property type="match status" value="1"/>
</dbReference>
<dbReference type="Pfam" id="PF19944">
    <property type="entry name" value="DUF6406"/>
    <property type="match status" value="1"/>
</dbReference>
<dbReference type="SUPFAM" id="SSF160631">
    <property type="entry name" value="SMI1/KNR4-like"/>
    <property type="match status" value="1"/>
</dbReference>
<dbReference type="STRING" id="47855.GA0070606_2675"/>
<dbReference type="EMBL" id="FMHZ01000002">
    <property type="protein sequence ID" value="SCL56868.1"/>
    <property type="molecule type" value="Genomic_DNA"/>
</dbReference>
<dbReference type="InterPro" id="IPR037883">
    <property type="entry name" value="Knr4/Smi1-like_sf"/>
</dbReference>
<proteinExistence type="predicted"/>
<name>A0A1C6USB9_9ACTN</name>
<evidence type="ECO:0000256" key="1">
    <source>
        <dbReference type="SAM" id="MobiDB-lite"/>
    </source>
</evidence>